<evidence type="ECO:0008006" key="3">
    <source>
        <dbReference type="Google" id="ProtNLM"/>
    </source>
</evidence>
<comment type="caution">
    <text evidence="1">The sequence shown here is derived from an EMBL/GenBank/DDBJ whole genome shotgun (WGS) entry which is preliminary data.</text>
</comment>
<keyword evidence="2" id="KW-1185">Reference proteome</keyword>
<name>A0AAD5VQ69_9AGAR</name>
<sequence length="144" mass="16628">MIEIFSALSPPPVTFRGVEIELKIAAQQLYIPVILGAVSTSWRKIAHSTHFLWTSFRWTRLTIKCPPALLLLCIRNSGVLPLHLDLHYPKYQEYPKNILIDPSVDNELIRSIPRIRVLKLDCPPLAWSLHWEKLLSLHELDICD</sequence>
<dbReference type="Proteomes" id="UP001213000">
    <property type="component" value="Unassembled WGS sequence"/>
</dbReference>
<proteinExistence type="predicted"/>
<organism evidence="1 2">
    <name type="scientific">Leucocoprinus birnbaumii</name>
    <dbReference type="NCBI Taxonomy" id="56174"/>
    <lineage>
        <taxon>Eukaryota</taxon>
        <taxon>Fungi</taxon>
        <taxon>Dikarya</taxon>
        <taxon>Basidiomycota</taxon>
        <taxon>Agaricomycotina</taxon>
        <taxon>Agaricomycetes</taxon>
        <taxon>Agaricomycetidae</taxon>
        <taxon>Agaricales</taxon>
        <taxon>Agaricineae</taxon>
        <taxon>Agaricaceae</taxon>
        <taxon>Leucocoprinus</taxon>
    </lineage>
</organism>
<reference evidence="1" key="1">
    <citation type="submission" date="2022-07" db="EMBL/GenBank/DDBJ databases">
        <title>Genome Sequence of Leucocoprinus birnbaumii.</title>
        <authorList>
            <person name="Buettner E."/>
        </authorList>
    </citation>
    <scope>NUCLEOTIDE SEQUENCE</scope>
    <source>
        <strain evidence="1">VT141</strain>
    </source>
</reference>
<evidence type="ECO:0000313" key="1">
    <source>
        <dbReference type="EMBL" id="KAJ3565222.1"/>
    </source>
</evidence>
<dbReference type="EMBL" id="JANIEX010000590">
    <property type="protein sequence ID" value="KAJ3565222.1"/>
    <property type="molecule type" value="Genomic_DNA"/>
</dbReference>
<accession>A0AAD5VQ69</accession>
<gene>
    <name evidence="1" type="ORF">NP233_g7773</name>
</gene>
<evidence type="ECO:0000313" key="2">
    <source>
        <dbReference type="Proteomes" id="UP001213000"/>
    </source>
</evidence>
<dbReference type="AlphaFoldDB" id="A0AAD5VQ69"/>
<protein>
    <recommendedName>
        <fullName evidence="3">F-box domain-containing protein</fullName>
    </recommendedName>
</protein>